<evidence type="ECO:0000313" key="4">
    <source>
        <dbReference type="Proteomes" id="UP001238088"/>
    </source>
</evidence>
<keyword evidence="4" id="KW-1185">Reference proteome</keyword>
<keyword evidence="1" id="KW-0812">Transmembrane</keyword>
<dbReference type="PANTHER" id="PTHR34351:SF2">
    <property type="entry name" value="DUF58 DOMAIN-CONTAINING PROTEIN"/>
    <property type="match status" value="1"/>
</dbReference>
<dbReference type="Proteomes" id="UP001238088">
    <property type="component" value="Unassembled WGS sequence"/>
</dbReference>
<accession>A0ABU0AKW0</accession>
<dbReference type="Pfam" id="PF01882">
    <property type="entry name" value="DUF58"/>
    <property type="match status" value="1"/>
</dbReference>
<sequence length="383" mass="44222">MSTIIATILLLASFYFKLTVVFFTAVFILLLIYANMLYLKRVGDKLILINEKTRTKLFTNDRGEWLLTFENRGLPVMNGELRIFYNDVVSPEDKRIEERQANYEMNIPFSINYKQRKEIRLPFIANKRGLAKIRKIELHIPHFFGLGEAILQYKYLTKQEVLVYPVTIPVMNKKIMNSNRPGDSQASQSLFEDHLSPAGTRNYVYSDSFNRIHWKASARNQQLQTKIYDHTAEKGWNISLNISVSHSVSKQMEELISSAAELAYFFQKNDISYSICVNLRVNSSTPFLYIPFGKGKEHLQKVLEMLAVADRHGSIYPYDKMLSFYARHLPRQPYFLHGGQKQPKAQNLLDKIQKNGASLFQLHTNNQTATIGQLSLTVKDVHA</sequence>
<proteinExistence type="predicted"/>
<gene>
    <name evidence="3" type="ORF">J2S17_002565</name>
</gene>
<protein>
    <submittedName>
        <fullName evidence="3">Uncharacterized protein (DUF58 family)</fullName>
    </submittedName>
</protein>
<dbReference type="InterPro" id="IPR002881">
    <property type="entry name" value="DUF58"/>
</dbReference>
<feature type="transmembrane region" description="Helical" evidence="1">
    <location>
        <begin position="20"/>
        <end position="39"/>
    </location>
</feature>
<keyword evidence="1" id="KW-1133">Transmembrane helix</keyword>
<evidence type="ECO:0000313" key="3">
    <source>
        <dbReference type="EMBL" id="MDQ0270680.1"/>
    </source>
</evidence>
<comment type="caution">
    <text evidence="3">The sequence shown here is derived from an EMBL/GenBank/DDBJ whole genome shotgun (WGS) entry which is preliminary data.</text>
</comment>
<organism evidence="3 4">
    <name type="scientific">Cytobacillus purgationiresistens</name>
    <dbReference type="NCBI Taxonomy" id="863449"/>
    <lineage>
        <taxon>Bacteria</taxon>
        <taxon>Bacillati</taxon>
        <taxon>Bacillota</taxon>
        <taxon>Bacilli</taxon>
        <taxon>Bacillales</taxon>
        <taxon>Bacillaceae</taxon>
        <taxon>Cytobacillus</taxon>
    </lineage>
</organism>
<name>A0ABU0AKW0_9BACI</name>
<evidence type="ECO:0000256" key="1">
    <source>
        <dbReference type="SAM" id="Phobius"/>
    </source>
</evidence>
<evidence type="ECO:0000259" key="2">
    <source>
        <dbReference type="Pfam" id="PF01882"/>
    </source>
</evidence>
<dbReference type="PANTHER" id="PTHR34351">
    <property type="entry name" value="SLR1927 PROTEIN-RELATED"/>
    <property type="match status" value="1"/>
</dbReference>
<keyword evidence="1" id="KW-0472">Membrane</keyword>
<reference evidence="3 4" key="1">
    <citation type="submission" date="2023-07" db="EMBL/GenBank/DDBJ databases">
        <title>Genomic Encyclopedia of Type Strains, Phase IV (KMG-IV): sequencing the most valuable type-strain genomes for metagenomic binning, comparative biology and taxonomic classification.</title>
        <authorList>
            <person name="Goeker M."/>
        </authorList>
    </citation>
    <scope>NUCLEOTIDE SEQUENCE [LARGE SCALE GENOMIC DNA]</scope>
    <source>
        <strain evidence="3 4">DSM 23494</strain>
    </source>
</reference>
<feature type="domain" description="DUF58" evidence="2">
    <location>
        <begin position="200"/>
        <end position="310"/>
    </location>
</feature>
<dbReference type="EMBL" id="JAUSUB010000010">
    <property type="protein sequence ID" value="MDQ0270680.1"/>
    <property type="molecule type" value="Genomic_DNA"/>
</dbReference>